<comment type="caution">
    <text evidence="1">The sequence shown here is derived from an EMBL/GenBank/DDBJ whole genome shotgun (WGS) entry which is preliminary data.</text>
</comment>
<evidence type="ECO:0000313" key="2">
    <source>
        <dbReference type="Proteomes" id="UP000324222"/>
    </source>
</evidence>
<protein>
    <submittedName>
        <fullName evidence="1">Uncharacterized protein</fullName>
    </submittedName>
</protein>
<reference evidence="1 2" key="1">
    <citation type="submission" date="2019-05" db="EMBL/GenBank/DDBJ databases">
        <title>Another draft genome of Portunus trituberculatus and its Hox gene families provides insights of decapod evolution.</title>
        <authorList>
            <person name="Jeong J.-H."/>
            <person name="Song I."/>
            <person name="Kim S."/>
            <person name="Choi T."/>
            <person name="Kim D."/>
            <person name="Ryu S."/>
            <person name="Kim W."/>
        </authorList>
    </citation>
    <scope>NUCLEOTIDE SEQUENCE [LARGE SCALE GENOMIC DNA]</scope>
    <source>
        <tissue evidence="1">Muscle</tissue>
    </source>
</reference>
<dbReference type="Proteomes" id="UP000324222">
    <property type="component" value="Unassembled WGS sequence"/>
</dbReference>
<proteinExistence type="predicted"/>
<dbReference type="EMBL" id="VSRR010013953">
    <property type="protein sequence ID" value="MPC56448.1"/>
    <property type="molecule type" value="Genomic_DNA"/>
</dbReference>
<keyword evidence="2" id="KW-1185">Reference proteome</keyword>
<accession>A0A5B7GH86</accession>
<sequence length="70" mass="8369">MYFKPTQPRRHVFKTVFSSGSVNSFVEGVAQLSWEEMLRRYSSALIAWQKHQGRHKIYSLWRRSDGRSHK</sequence>
<dbReference type="AlphaFoldDB" id="A0A5B7GH86"/>
<name>A0A5B7GH86_PORTR</name>
<evidence type="ECO:0000313" key="1">
    <source>
        <dbReference type="EMBL" id="MPC56448.1"/>
    </source>
</evidence>
<gene>
    <name evidence="1" type="ORF">E2C01_050409</name>
</gene>
<organism evidence="1 2">
    <name type="scientific">Portunus trituberculatus</name>
    <name type="common">Swimming crab</name>
    <name type="synonym">Neptunus trituberculatus</name>
    <dbReference type="NCBI Taxonomy" id="210409"/>
    <lineage>
        <taxon>Eukaryota</taxon>
        <taxon>Metazoa</taxon>
        <taxon>Ecdysozoa</taxon>
        <taxon>Arthropoda</taxon>
        <taxon>Crustacea</taxon>
        <taxon>Multicrustacea</taxon>
        <taxon>Malacostraca</taxon>
        <taxon>Eumalacostraca</taxon>
        <taxon>Eucarida</taxon>
        <taxon>Decapoda</taxon>
        <taxon>Pleocyemata</taxon>
        <taxon>Brachyura</taxon>
        <taxon>Eubrachyura</taxon>
        <taxon>Portunoidea</taxon>
        <taxon>Portunidae</taxon>
        <taxon>Portuninae</taxon>
        <taxon>Portunus</taxon>
    </lineage>
</organism>